<dbReference type="OrthoDB" id="10526927at2759"/>
<feature type="compositionally biased region" description="Polar residues" evidence="1">
    <location>
        <begin position="47"/>
        <end position="57"/>
    </location>
</feature>
<dbReference type="EMBL" id="JOJR01000101">
    <property type="protein sequence ID" value="RCN45472.1"/>
    <property type="molecule type" value="Genomic_DNA"/>
</dbReference>
<accession>A0A368GM60</accession>
<evidence type="ECO:0000313" key="3">
    <source>
        <dbReference type="Proteomes" id="UP000252519"/>
    </source>
</evidence>
<evidence type="ECO:0000313" key="2">
    <source>
        <dbReference type="EMBL" id="RCN45472.1"/>
    </source>
</evidence>
<reference evidence="2 3" key="1">
    <citation type="submission" date="2014-10" db="EMBL/GenBank/DDBJ databases">
        <title>Draft genome of the hookworm Ancylostoma caninum.</title>
        <authorList>
            <person name="Mitreva M."/>
        </authorList>
    </citation>
    <scope>NUCLEOTIDE SEQUENCE [LARGE SCALE GENOMIC DNA]</scope>
    <source>
        <strain evidence="2 3">Baltimore</strain>
    </source>
</reference>
<evidence type="ECO:0000256" key="1">
    <source>
        <dbReference type="SAM" id="MobiDB-lite"/>
    </source>
</evidence>
<feature type="compositionally biased region" description="Low complexity" evidence="1">
    <location>
        <begin position="213"/>
        <end position="224"/>
    </location>
</feature>
<proteinExistence type="predicted"/>
<name>A0A368GM60_ANCCA</name>
<feature type="region of interest" description="Disordered" evidence="1">
    <location>
        <begin position="1"/>
        <end position="60"/>
    </location>
</feature>
<dbReference type="AlphaFoldDB" id="A0A368GM60"/>
<feature type="region of interest" description="Disordered" evidence="1">
    <location>
        <begin position="196"/>
        <end position="224"/>
    </location>
</feature>
<protein>
    <submittedName>
        <fullName evidence="2">Uncharacterized protein</fullName>
    </submittedName>
</protein>
<dbReference type="Proteomes" id="UP000252519">
    <property type="component" value="Unassembled WGS sequence"/>
</dbReference>
<comment type="caution">
    <text evidence="2">The sequence shown here is derived from an EMBL/GenBank/DDBJ whole genome shotgun (WGS) entry which is preliminary data.</text>
</comment>
<keyword evidence="3" id="KW-1185">Reference proteome</keyword>
<gene>
    <name evidence="2" type="ORF">ANCCAN_08549</name>
</gene>
<sequence>MKSTITTSGKDVVHTTDEHSTASAGASEETTKKVTATSATDTKEDTTNGMTVMTSTGVKRETTKGITATVSTGASVESTSKVTAPVLTGASGETTVNSADFTSMDSVVVTTMKDTANIYSEKTDGVTDAYASDETGTRIPATRSESSTELFTKASSVKLSGGITSAEQIASVLQSSTGSVGPFVSETLRLEMSTSRLSEDLTESTRTQHHSSIDGSSELTSSLSSSDSLLDTSNFVEADTATSADIISQTSYEAKTEGETTATSAATRFHVTSVHTEYNGSKSSTQPILVTASSQQVTSEVLSSTRVSAANLRDASLHTPSITPDTSEIYIASLNVESDHEERLEPRILEFDGPCEAGRLDGWIKWGLHLRDTAKKEEGSRATKRRLSYETLELICQHGAARAAGNN</sequence>
<dbReference type="STRING" id="29170.A0A368GM60"/>
<feature type="compositionally biased region" description="Basic and acidic residues" evidence="1">
    <location>
        <begin position="11"/>
        <end position="20"/>
    </location>
</feature>
<organism evidence="2 3">
    <name type="scientific">Ancylostoma caninum</name>
    <name type="common">Dog hookworm</name>
    <dbReference type="NCBI Taxonomy" id="29170"/>
    <lineage>
        <taxon>Eukaryota</taxon>
        <taxon>Metazoa</taxon>
        <taxon>Ecdysozoa</taxon>
        <taxon>Nematoda</taxon>
        <taxon>Chromadorea</taxon>
        <taxon>Rhabditida</taxon>
        <taxon>Rhabditina</taxon>
        <taxon>Rhabditomorpha</taxon>
        <taxon>Strongyloidea</taxon>
        <taxon>Ancylostomatidae</taxon>
        <taxon>Ancylostomatinae</taxon>
        <taxon>Ancylostoma</taxon>
    </lineage>
</organism>